<dbReference type="GO" id="GO:0006950">
    <property type="term" value="P:response to stress"/>
    <property type="evidence" value="ECO:0007669"/>
    <property type="project" value="UniProtKB-ARBA"/>
</dbReference>
<dbReference type="Gene3D" id="3.40.30.10">
    <property type="entry name" value="Glutaredoxin"/>
    <property type="match status" value="1"/>
</dbReference>
<evidence type="ECO:0000256" key="7">
    <source>
        <dbReference type="SAM" id="MobiDB-lite"/>
    </source>
</evidence>
<dbReference type="GO" id="GO:0045454">
    <property type="term" value="P:cell redox homeostasis"/>
    <property type="evidence" value="ECO:0007669"/>
    <property type="project" value="TreeGrafter"/>
</dbReference>
<dbReference type="PANTHER" id="PTHR45663:SF11">
    <property type="entry name" value="GEO12009P1"/>
    <property type="match status" value="1"/>
</dbReference>
<dbReference type="InterPro" id="IPR005746">
    <property type="entry name" value="Thioredoxin"/>
</dbReference>
<dbReference type="GO" id="GO:0005829">
    <property type="term" value="C:cytosol"/>
    <property type="evidence" value="ECO:0007669"/>
    <property type="project" value="TreeGrafter"/>
</dbReference>
<evidence type="ECO:0000256" key="6">
    <source>
        <dbReference type="NCBIfam" id="TIGR01068"/>
    </source>
</evidence>
<comment type="similarity">
    <text evidence="1">Belongs to the thioredoxin family.</text>
</comment>
<dbReference type="InterPro" id="IPR013766">
    <property type="entry name" value="Thioredoxin_domain"/>
</dbReference>
<accession>A0A2N5XPF3</accession>
<organism evidence="9 10">
    <name type="scientific">Cohaesibacter celericrescens</name>
    <dbReference type="NCBI Taxonomy" id="2067669"/>
    <lineage>
        <taxon>Bacteria</taxon>
        <taxon>Pseudomonadati</taxon>
        <taxon>Pseudomonadota</taxon>
        <taxon>Alphaproteobacteria</taxon>
        <taxon>Hyphomicrobiales</taxon>
        <taxon>Cohaesibacteraceae</taxon>
    </lineage>
</organism>
<dbReference type="Gene3D" id="1.25.40.10">
    <property type="entry name" value="Tetratricopeptide repeat domain"/>
    <property type="match status" value="2"/>
</dbReference>
<name>A0A2N5XPF3_9HYPH</name>
<dbReference type="FunFam" id="3.40.30.10:FF:000001">
    <property type="entry name" value="Thioredoxin"/>
    <property type="match status" value="1"/>
</dbReference>
<gene>
    <name evidence="9" type="primary">trxA</name>
    <name evidence="9" type="ORF">C0081_15560</name>
</gene>
<keyword evidence="4" id="KW-1015">Disulfide bond</keyword>
<evidence type="ECO:0000313" key="10">
    <source>
        <dbReference type="Proteomes" id="UP000234881"/>
    </source>
</evidence>
<reference evidence="9 10" key="1">
    <citation type="submission" date="2018-01" db="EMBL/GenBank/DDBJ databases">
        <title>The draft genome sequence of Cohaesibacter sp. H1304.</title>
        <authorList>
            <person name="Wang N.-N."/>
            <person name="Du Z.-J."/>
        </authorList>
    </citation>
    <scope>NUCLEOTIDE SEQUENCE [LARGE SCALE GENOMIC DNA]</scope>
    <source>
        <strain evidence="9 10">H1304</strain>
    </source>
</reference>
<dbReference type="Pfam" id="PF14559">
    <property type="entry name" value="TPR_19"/>
    <property type="match status" value="1"/>
</dbReference>
<keyword evidence="10" id="KW-1185">Reference proteome</keyword>
<feature type="region of interest" description="Disordered" evidence="7">
    <location>
        <begin position="19"/>
        <end position="49"/>
    </location>
</feature>
<protein>
    <recommendedName>
        <fullName evidence="6">Thioredoxin</fullName>
    </recommendedName>
</protein>
<dbReference type="Proteomes" id="UP000234881">
    <property type="component" value="Unassembled WGS sequence"/>
</dbReference>
<evidence type="ECO:0000259" key="8">
    <source>
        <dbReference type="PROSITE" id="PS51352"/>
    </source>
</evidence>
<dbReference type="GO" id="GO:0015035">
    <property type="term" value="F:protein-disulfide reductase activity"/>
    <property type="evidence" value="ECO:0007669"/>
    <property type="project" value="UniProtKB-UniRule"/>
</dbReference>
<keyword evidence="5" id="KW-0676">Redox-active center</keyword>
<evidence type="ECO:0000256" key="2">
    <source>
        <dbReference type="ARBA" id="ARBA00022448"/>
    </source>
</evidence>
<dbReference type="AlphaFoldDB" id="A0A2N5XPF3"/>
<dbReference type="PROSITE" id="PS51352">
    <property type="entry name" value="THIOREDOXIN_2"/>
    <property type="match status" value="1"/>
</dbReference>
<dbReference type="PROSITE" id="PS00194">
    <property type="entry name" value="THIOREDOXIN_1"/>
    <property type="match status" value="1"/>
</dbReference>
<evidence type="ECO:0000256" key="4">
    <source>
        <dbReference type="ARBA" id="ARBA00023157"/>
    </source>
</evidence>
<dbReference type="InterPro" id="IPR036249">
    <property type="entry name" value="Thioredoxin-like_sf"/>
</dbReference>
<dbReference type="PANTHER" id="PTHR45663">
    <property type="entry name" value="GEO12009P1"/>
    <property type="match status" value="1"/>
</dbReference>
<dbReference type="Pfam" id="PF14561">
    <property type="entry name" value="TPR_20"/>
    <property type="match status" value="1"/>
</dbReference>
<dbReference type="InterPro" id="IPR011990">
    <property type="entry name" value="TPR-like_helical_dom_sf"/>
</dbReference>
<dbReference type="CDD" id="cd02947">
    <property type="entry name" value="TRX_family"/>
    <property type="match status" value="1"/>
</dbReference>
<dbReference type="SUPFAM" id="SSF52833">
    <property type="entry name" value="Thioredoxin-like"/>
    <property type="match status" value="1"/>
</dbReference>
<evidence type="ECO:0000256" key="1">
    <source>
        <dbReference type="ARBA" id="ARBA00008987"/>
    </source>
</evidence>
<sequence>MNTKSYGYGSGMSANYTTSQGSAASFGSKPTQPSAQPAPLARPKPPVDTGPLIMDTTTQNFMKDVIEASRTTTVLVDFWAPWCGPCKQLTPIIEKAVSEANCRVKLVKLNIDDNPEIPGQMGIQSVPAVLAFKNGQPVDGFMGVQPESQIKAFIDKNGTEPPADPLQQATDQAYNQFEEGNTAEALQIFGGILQQVPDHTPAVIGLAKCFLVLEEVERARGVFDTLPQDSHDEQDVAALKASLELAEQSADLGDLADLQAKLDANPEDNQAQYDLAIALNGKNKRQEAVDHLVTIIKRDREWNEDGARKQLLQFFESWGVMDPASVYGRRQLSSLLFS</sequence>
<evidence type="ECO:0000313" key="9">
    <source>
        <dbReference type="EMBL" id="PLW76308.1"/>
    </source>
</evidence>
<dbReference type="NCBIfam" id="TIGR01068">
    <property type="entry name" value="thioredoxin"/>
    <property type="match status" value="1"/>
</dbReference>
<dbReference type="SUPFAM" id="SSF48452">
    <property type="entry name" value="TPR-like"/>
    <property type="match status" value="1"/>
</dbReference>
<keyword evidence="2" id="KW-0813">Transport</keyword>
<proteinExistence type="inferred from homology"/>
<keyword evidence="3" id="KW-0249">Electron transport</keyword>
<dbReference type="RefSeq" id="WP_101534742.1">
    <property type="nucleotide sequence ID" value="NZ_PKUQ01000031.1"/>
</dbReference>
<evidence type="ECO:0000256" key="3">
    <source>
        <dbReference type="ARBA" id="ARBA00022982"/>
    </source>
</evidence>
<comment type="caution">
    <text evidence="9">The sequence shown here is derived from an EMBL/GenBank/DDBJ whole genome shotgun (WGS) entry which is preliminary data.</text>
</comment>
<feature type="domain" description="Thioredoxin" evidence="8">
    <location>
        <begin position="32"/>
        <end position="159"/>
    </location>
</feature>
<evidence type="ECO:0000256" key="5">
    <source>
        <dbReference type="ARBA" id="ARBA00023284"/>
    </source>
</evidence>
<dbReference type="EMBL" id="PKUQ01000031">
    <property type="protein sequence ID" value="PLW76308.1"/>
    <property type="molecule type" value="Genomic_DNA"/>
</dbReference>
<dbReference type="PRINTS" id="PR00421">
    <property type="entry name" value="THIOREDOXIN"/>
</dbReference>
<dbReference type="OrthoDB" id="9790390at2"/>
<dbReference type="InterPro" id="IPR017937">
    <property type="entry name" value="Thioredoxin_CS"/>
</dbReference>
<dbReference type="Pfam" id="PF00085">
    <property type="entry name" value="Thioredoxin"/>
    <property type="match status" value="1"/>
</dbReference>
<feature type="compositionally biased region" description="Polar residues" evidence="7">
    <location>
        <begin position="19"/>
        <end position="35"/>
    </location>
</feature>